<dbReference type="SMART" id="SM00501">
    <property type="entry name" value="BRIGHT"/>
    <property type="match status" value="1"/>
</dbReference>
<feature type="region of interest" description="Disordered" evidence="8">
    <location>
        <begin position="866"/>
        <end position="905"/>
    </location>
</feature>
<feature type="region of interest" description="Disordered" evidence="8">
    <location>
        <begin position="2268"/>
        <end position="2303"/>
    </location>
</feature>
<feature type="compositionally biased region" description="Pro residues" evidence="8">
    <location>
        <begin position="2724"/>
        <end position="2734"/>
    </location>
</feature>
<evidence type="ECO:0000256" key="7">
    <source>
        <dbReference type="SAM" id="Coils"/>
    </source>
</evidence>
<comment type="caution">
    <text evidence="10">The sequence shown here is derived from an EMBL/GenBank/DDBJ whole genome shotgun (WGS) entry which is preliminary data.</text>
</comment>
<comment type="similarity">
    <text evidence="6">Belongs to the actin family.</text>
</comment>
<feature type="compositionally biased region" description="Acidic residues" evidence="8">
    <location>
        <begin position="871"/>
        <end position="888"/>
    </location>
</feature>
<dbReference type="InterPro" id="IPR004000">
    <property type="entry name" value="Actin"/>
</dbReference>
<keyword evidence="7" id="KW-0175">Coiled coil</keyword>
<feature type="region of interest" description="Disordered" evidence="8">
    <location>
        <begin position="2960"/>
        <end position="2986"/>
    </location>
</feature>
<dbReference type="EMBL" id="WHWB01034116">
    <property type="protein sequence ID" value="KAJ7413831.1"/>
    <property type="molecule type" value="Genomic_DNA"/>
</dbReference>
<dbReference type="SMART" id="SM00948">
    <property type="entry name" value="Proteasome_A_N"/>
    <property type="match status" value="1"/>
</dbReference>
<dbReference type="PROSITE" id="PS51011">
    <property type="entry name" value="ARID"/>
    <property type="match status" value="1"/>
</dbReference>
<dbReference type="CDD" id="cd20459">
    <property type="entry name" value="Tudor_ARID4A_rpt1"/>
    <property type="match status" value="1"/>
</dbReference>
<feature type="compositionally biased region" description="Basic and acidic residues" evidence="8">
    <location>
        <begin position="1162"/>
        <end position="1177"/>
    </location>
</feature>
<feature type="compositionally biased region" description="Basic and acidic residues" evidence="8">
    <location>
        <begin position="1860"/>
        <end position="1875"/>
    </location>
</feature>
<feature type="compositionally biased region" description="Pro residues" evidence="8">
    <location>
        <begin position="2662"/>
        <end position="2676"/>
    </location>
</feature>
<dbReference type="CDD" id="cd18641">
    <property type="entry name" value="CBD_RBP1_like"/>
    <property type="match status" value="1"/>
</dbReference>
<comment type="subcellular location">
    <subcellularLocation>
        <location evidence="1">Nucleus</location>
    </subcellularLocation>
</comment>
<dbReference type="CDD" id="cd20461">
    <property type="entry name" value="Tudor_ARID4A_rpt2"/>
    <property type="match status" value="1"/>
</dbReference>
<dbReference type="Pfam" id="PF01388">
    <property type="entry name" value="ARID"/>
    <property type="match status" value="1"/>
</dbReference>
<dbReference type="InterPro" id="IPR012603">
    <property type="entry name" value="ARID4A/B_PWWP"/>
</dbReference>
<keyword evidence="3" id="KW-0597">Phosphoprotein</keyword>
<evidence type="ECO:0000256" key="1">
    <source>
        <dbReference type="ARBA" id="ARBA00004123"/>
    </source>
</evidence>
<keyword evidence="11" id="KW-1185">Reference proteome</keyword>
<accession>A0ABQ9D893</accession>
<dbReference type="SUPFAM" id="SSF63748">
    <property type="entry name" value="Tudor/PWWP/MBT"/>
    <property type="match status" value="1"/>
</dbReference>
<dbReference type="Pfam" id="PF11717">
    <property type="entry name" value="Tudor-knot"/>
    <property type="match status" value="1"/>
</dbReference>
<dbReference type="InterPro" id="IPR043129">
    <property type="entry name" value="ATPase_NBD"/>
</dbReference>
<reference evidence="10" key="1">
    <citation type="submission" date="2019-10" db="EMBL/GenBank/DDBJ databases">
        <authorList>
            <person name="Soares A.E.R."/>
            <person name="Aleixo A."/>
            <person name="Schneider P."/>
            <person name="Miyaki C.Y."/>
            <person name="Schneider M.P."/>
            <person name="Mello C."/>
            <person name="Vasconcelos A.T.R."/>
        </authorList>
    </citation>
    <scope>NUCLEOTIDE SEQUENCE</scope>
    <source>
        <tissue evidence="10">Muscle</tissue>
    </source>
</reference>
<feature type="coiled-coil region" evidence="7">
    <location>
        <begin position="1722"/>
        <end position="1756"/>
    </location>
</feature>
<feature type="compositionally biased region" description="Polar residues" evidence="8">
    <location>
        <begin position="2825"/>
        <end position="2835"/>
    </location>
</feature>
<feature type="region of interest" description="Disordered" evidence="8">
    <location>
        <begin position="1975"/>
        <end position="1994"/>
    </location>
</feature>
<evidence type="ECO:0000256" key="2">
    <source>
        <dbReference type="ARBA" id="ARBA00022499"/>
    </source>
</evidence>
<feature type="compositionally biased region" description="Basic and acidic residues" evidence="8">
    <location>
        <begin position="2736"/>
        <end position="2746"/>
    </location>
</feature>
<dbReference type="SUPFAM" id="SSF53067">
    <property type="entry name" value="Actin-like ATPase domain"/>
    <property type="match status" value="2"/>
</dbReference>
<dbReference type="InterPro" id="IPR025995">
    <property type="entry name" value="Tudor-knot"/>
</dbReference>
<keyword evidence="4" id="KW-0832">Ubl conjugation</keyword>
<protein>
    <recommendedName>
        <fullName evidence="9">ARID domain-containing protein</fullName>
    </recommendedName>
</protein>
<dbReference type="Pfam" id="PF00227">
    <property type="entry name" value="Proteasome"/>
    <property type="match status" value="1"/>
</dbReference>
<keyword evidence="2" id="KW-1017">Isopeptide bond</keyword>
<feature type="region of interest" description="Disordered" evidence="8">
    <location>
        <begin position="1303"/>
        <end position="1702"/>
    </location>
</feature>
<feature type="region of interest" description="Disordered" evidence="8">
    <location>
        <begin position="2915"/>
        <end position="2940"/>
    </location>
</feature>
<sequence>MASLLLSLSSEERQHSRQEFIESWDTKLEGTSRTTWSNFPWQNLGLDKRAQHPVQLNLKVSSVEESTISLTRCGFAGETGPRCIIPSEIKKPEASKPVRVVQYNINTEELYSYLKEFIHMLYFRHLLVNPRDRRVVIIESVLCPSHFRDTLTRVLFKHFEVPSVLFAPSHLMSLLTLGINSAMVLDCGYAESLVLPIYEGIPILSCWGSLPLGGKAIHKELEYQLLEQCTVDTGLAKGQSLPSVMGSVPEDIVEDIKVRTCFVSDLQRGLKIQAAKFNIDGSAERPSPPPDVDYPLDGEKILHVVGPIRDSVVEILFEQDNEETSVATLILDSLVQCPIDTRKQLAENLVVIGGTAMLPGFLHRLMAEIRYLVEKPKYKEALATKTFRIHTPPAKPNCVAWLGGAIFGALQDILGSRSVSKEYYSQTGRIPDWCCLNNPPLEMMFDYDLSASTFSPDGRVFQVEYAMKAVENSSTAIGIRCKDGVVFGVEKLVLSKLYEEGSNKRLFNVDRHVGMGYWGCAIGKARQAAKTEIEKLQMKEMTCRDVVKEVAKIIYIVHDEVKDKAFELELSWVGEITNGKHEIVPKDIREEAEKYAKAADEPAYLTVGTDVSAKYRGAFCEAKIKTVKRLVKVKVVLKGDNSTQLVQDDQVKGPLRVGAMVETKMPDGSLQEAVISKLTDASWYTVVFDDGDERTLRRTSLCLKGERHFAESETLDQLPLTNPEHFGTPVIGKKSNRGRRSSLPVTEDEKEEESSEEEDEDKRRLNDELLGKVVSVTCNSEKVEWYPALVVSPSCNDDVTVKKDQCLVRSFADSKFYSIARKDIKELDLQNLPKSESSPKKGLQEATTFLSTKGVPRNWKMDISEILESSSSDEEDGAAAETDEEEEKREEKTEEVVPEEELDPEERDNFLQQLYKFMEDRGTPINKPPVLGYKDLNLFKLFRLVYQQGGCDNIESGAVWKQIYMDLGIPILNSAASYNVKTAYRKYLYGFEEYCRSANIQFRTIHHNEPKVVEDTQKHVEPMEESVKEEQKMPPTEVKKEAEENYSSSESEKEEVELRSPRGENYREDLENKGESEGEEDEEDTEPCLTGTKVKVKYGRGKTQKIYEASIKSTEIDDGEVLYLVHYYGWNVRYDEWVKADRIIWPVDKGGPKRKQKKKTKNKDDSEKDEKKDEEKQKSKRGRPPLKSTLPSNMSCSLSKAPTSEATPRRQTRRSSGMFDSDRGSNDSGTSDSEADESSEKNLNEEFSPETSELEKGEKIRDEKLDEENPKIPHALKENDRTPVQPLETLKLEVEESEQIVQIFGNKTDQIEEIKREVEKSPKGKGRRSKTKDSPLENAKVAPGGQEEAANESLTEPERLDGSSLDCKESSSTTESETEPSTKDKKLLKRKTLEQASPEKRNRRESEMEVPNIVSEDRTNECTGAEECRGMNAEESLRTGNEEMPSLVAESAPHGQELRNENFQRPAEANENIPLKDEDDSMPQIGPETLLCHEVDLDDLDEKEKSSSEDTAPEKPDPSAPNCHPSAFAPAVPSGFPVASPLALSQDESRSVRSESDATIEVDSVAEESQEGLCESESVNGFEASTTSSNCSIAVQEREAAEKGQKRPSDSNTGTLAKKQKRTPKRTSAAAKNEKNGTGQSSDSEDLPVLDSSSKCTPVKHINATKPQKVSRSPARVISPHIKDGDKDKHREKHHHQNASPRVYKWSFQLNELDNMSSTERISFLQEKLQEIRKYYMSLKSEVATIDRRRKRLKKKDREGDSVMELLRCRARDSPARAVQARVPSTHCKAGMGDFPREAALQEDPSLLLEDSRGSEDDVFISQYATGQKEALRAVLKQKAQNPPVPKEVKVQLLGNGSTGKREGVGPDSRSAPREVDSATTIAAATAVAIATTAPLLRVQNDLEAKVNSVSALLNKLQETDRHLQRVAEQQTSMKAQHEGPHCHQRVSELEKQMNAFMVQRIQHLEKIQEQQMSIQTPVPRRCAPEPVSKNGKIPQKENSVMEKENIPKATSEGEVKHLGHVINSEEIPLRQNEYSRKTALNSNEMNWHSEGHRHIALHTEPLPAFESYSSIEKTVKKADDLLQDLSQLRREMHNILQEANSWKSDMNDLIKSKNPTVEPDPPEHHLPNKPSILQSTEVPKSILRDAERTLRGVQNNKKVLEENLEAVTRAKGGDATYSFMDTLATNRDVLEEIRIRRTVDEWIKAISEEIQAEMARNDAEQVKYDPKVPSIKRAQNLRTVKGKKEMKAKTQKIQGCLTKMPLCAAKPLQKQEEDPTRKQRLRTSFPESLQRREGRADGPVSGSALVQNEDYLSRVYGKPIYQGHRSTLKKAPYLRFNSPSPKSKLPKPKLIECVKGQTRSSSTSLQPAGVIIDKPHPVTVTTSLPQVPKPPVEIKKTNIAVIEMRSEKKDPPQLSVQVLPSVDIDSVSSGSVSVDHVLPDSEPPLPPLSAVIQDQEEERDEIPEFSEPLLELNGQFKVASPKYNGPLFPPVASAPQQPADVLDELIQRRETIENRLINWVEQEIMAKIISGMFPVQKETVPSVSSSESGDEGIVPPDMVEVAGGGGFQLFVNAGVPVDSEMINQFVNEALSETIATMLGDNQAQRAVPDPNILPNTTTVIAEMPPDASVILESEVVSSLLWTEIAILHLCPAPLQESVVPTPLPTPQATPPPTPPSEKELPAVRTPEPSPSPTEMSGDGREREKIKETGVGTAAATPVVTPVNTPPAATPSPPASERDSHREGESPKPPSPWDGAELPLEEEKLSPSTEEPFPPKAVEMSVANDEEPEALILPSQQPSVRPLEPPPCNPPVPSPVPTVSSGVSTQESSITLTETEATDRPISEGEVLLSYGQILAAGAEAGLSLPNLTESLSSTLRDANEMDYDPPSEGQVVRRLNKGYHRDPVLTLLAKLNQSPPQEGMDHLEDSDGSVGELSEGQRPRLTRAEERILLGHSLYLDLPAAQGSGNRPPQGLRSASPGQLTQPGDDEQLDSIMVVEVPMSVVTLNGFAFCSL</sequence>
<dbReference type="Pfam" id="PF00022">
    <property type="entry name" value="Actin"/>
    <property type="match status" value="1"/>
</dbReference>
<dbReference type="InterPro" id="IPR002999">
    <property type="entry name" value="Tudor"/>
</dbReference>
<feature type="compositionally biased region" description="Polar residues" evidence="8">
    <location>
        <begin position="1577"/>
        <end position="1593"/>
    </location>
</feature>
<evidence type="ECO:0000256" key="6">
    <source>
        <dbReference type="RuleBase" id="RU000487"/>
    </source>
</evidence>
<dbReference type="CDD" id="cd05162">
    <property type="entry name" value="PWWP"/>
    <property type="match status" value="1"/>
</dbReference>
<feature type="region of interest" description="Disordered" evidence="8">
    <location>
        <begin position="715"/>
        <end position="763"/>
    </location>
</feature>
<dbReference type="Proteomes" id="UP001145742">
    <property type="component" value="Unassembled WGS sequence"/>
</dbReference>
<evidence type="ECO:0000256" key="8">
    <source>
        <dbReference type="SAM" id="MobiDB-lite"/>
    </source>
</evidence>
<feature type="compositionally biased region" description="Basic and acidic residues" evidence="8">
    <location>
        <begin position="1356"/>
        <end position="1369"/>
    </location>
</feature>
<dbReference type="PANTHER" id="PTHR15721:SF2">
    <property type="entry name" value="PROTEIN TALPID3"/>
    <property type="match status" value="1"/>
</dbReference>
<feature type="region of interest" description="Disordered" evidence="8">
    <location>
        <begin position="2661"/>
        <end position="2841"/>
    </location>
</feature>
<feature type="compositionally biased region" description="Acidic residues" evidence="8">
    <location>
        <begin position="1558"/>
        <end position="1570"/>
    </location>
</feature>
<dbReference type="SMART" id="SM00298">
    <property type="entry name" value="CHROMO"/>
    <property type="match status" value="1"/>
</dbReference>
<feature type="compositionally biased region" description="Polar residues" evidence="8">
    <location>
        <begin position="1189"/>
        <end position="1206"/>
    </location>
</feature>
<dbReference type="SMART" id="SM01014">
    <property type="entry name" value="ARID"/>
    <property type="match status" value="1"/>
</dbReference>
<dbReference type="InterPro" id="IPR029246">
    <property type="entry name" value="TALPID3"/>
</dbReference>
<dbReference type="Gene3D" id="1.10.150.60">
    <property type="entry name" value="ARID DNA-binding domain"/>
    <property type="match status" value="1"/>
</dbReference>
<feature type="compositionally biased region" description="Low complexity" evidence="8">
    <location>
        <begin position="2709"/>
        <end position="2723"/>
    </location>
</feature>
<dbReference type="InterPro" id="IPR001606">
    <property type="entry name" value="ARID_dom"/>
</dbReference>
<feature type="compositionally biased region" description="Basic and acidic residues" evidence="8">
    <location>
        <begin position="1013"/>
        <end position="1043"/>
    </location>
</feature>
<dbReference type="Gene3D" id="2.30.30.140">
    <property type="match status" value="3"/>
</dbReference>
<feature type="compositionally biased region" description="Basic and acidic residues" evidence="8">
    <location>
        <begin position="1309"/>
        <end position="1322"/>
    </location>
</feature>
<dbReference type="Pfam" id="PF08169">
    <property type="entry name" value="RBB1NT"/>
    <property type="match status" value="1"/>
</dbReference>
<feature type="compositionally biased region" description="Basic residues" evidence="8">
    <location>
        <begin position="1152"/>
        <end position="1161"/>
    </location>
</feature>
<feature type="compositionally biased region" description="Basic and acidic residues" evidence="8">
    <location>
        <begin position="2698"/>
        <end position="2708"/>
    </location>
</feature>
<evidence type="ECO:0000256" key="3">
    <source>
        <dbReference type="ARBA" id="ARBA00022553"/>
    </source>
</evidence>
<dbReference type="SUPFAM" id="SSF54160">
    <property type="entry name" value="Chromo domain-like"/>
    <property type="match status" value="1"/>
</dbReference>
<dbReference type="InterPro" id="IPR036431">
    <property type="entry name" value="ARID_dom_sf"/>
</dbReference>
<feature type="compositionally biased region" description="Acidic residues" evidence="8">
    <location>
        <begin position="1077"/>
        <end position="1086"/>
    </location>
</feature>
<evidence type="ECO:0000313" key="10">
    <source>
        <dbReference type="EMBL" id="KAJ7413831.1"/>
    </source>
</evidence>
<dbReference type="CDD" id="cd10207">
    <property type="entry name" value="ASKHA_NBD_Arp10"/>
    <property type="match status" value="1"/>
</dbReference>
<dbReference type="SMART" id="SM00268">
    <property type="entry name" value="ACTIN"/>
    <property type="match status" value="1"/>
</dbReference>
<proteinExistence type="inferred from homology"/>
<dbReference type="SUPFAM" id="SSF56235">
    <property type="entry name" value="N-terminal nucleophile aminohydrolases (Ntn hydrolases)"/>
    <property type="match status" value="1"/>
</dbReference>
<evidence type="ECO:0000259" key="9">
    <source>
        <dbReference type="PROSITE" id="PS51011"/>
    </source>
</evidence>
<feature type="region of interest" description="Disordered" evidence="8">
    <location>
        <begin position="1013"/>
        <end position="1088"/>
    </location>
</feature>
<feature type="region of interest" description="Disordered" evidence="8">
    <location>
        <begin position="1855"/>
        <end position="1875"/>
    </location>
</feature>
<dbReference type="Pfam" id="PF15324">
    <property type="entry name" value="TALPID3"/>
    <property type="match status" value="3"/>
</dbReference>
<feature type="compositionally biased region" description="Pro residues" evidence="8">
    <location>
        <begin position="2803"/>
        <end position="2816"/>
    </location>
</feature>
<feature type="compositionally biased region" description="Basic and acidic residues" evidence="8">
    <location>
        <begin position="1547"/>
        <end position="1556"/>
    </location>
</feature>
<dbReference type="InterPro" id="IPR000953">
    <property type="entry name" value="Chromo/chromo_shadow_dom"/>
</dbReference>
<keyword evidence="5" id="KW-0238">DNA-binding</keyword>
<dbReference type="InterPro" id="IPR047473">
    <property type="entry name" value="CBD_RBP1-like"/>
</dbReference>
<dbReference type="CDD" id="cd16882">
    <property type="entry name" value="ARID_ARID4A"/>
    <property type="match status" value="1"/>
</dbReference>
<feature type="compositionally biased region" description="Basic and acidic residues" evidence="8">
    <location>
        <begin position="1596"/>
        <end position="1609"/>
    </location>
</feature>
<feature type="coiled-coil region" evidence="7">
    <location>
        <begin position="1900"/>
        <end position="1930"/>
    </location>
</feature>
<evidence type="ECO:0000256" key="5">
    <source>
        <dbReference type="ARBA" id="ARBA00023125"/>
    </source>
</evidence>
<dbReference type="Gene3D" id="3.60.20.10">
    <property type="entry name" value="Glutamine Phosphoribosylpyrophosphate, subunit 1, domain 1"/>
    <property type="match status" value="2"/>
</dbReference>
<feature type="compositionally biased region" description="Acidic residues" evidence="8">
    <location>
        <begin position="746"/>
        <end position="760"/>
    </location>
</feature>
<evidence type="ECO:0000256" key="4">
    <source>
        <dbReference type="ARBA" id="ARBA00022843"/>
    </source>
</evidence>
<dbReference type="SUPFAM" id="SSF46774">
    <property type="entry name" value="ARID-like"/>
    <property type="match status" value="1"/>
</dbReference>
<feature type="coiled-coil region" evidence="7">
    <location>
        <begin position="2072"/>
        <end position="2106"/>
    </location>
</feature>
<organism evidence="10 11">
    <name type="scientific">Willisornis vidua</name>
    <name type="common">Xingu scale-backed antbird</name>
    <dbReference type="NCBI Taxonomy" id="1566151"/>
    <lineage>
        <taxon>Eukaryota</taxon>
        <taxon>Metazoa</taxon>
        <taxon>Chordata</taxon>
        <taxon>Craniata</taxon>
        <taxon>Vertebrata</taxon>
        <taxon>Euteleostomi</taxon>
        <taxon>Archelosauria</taxon>
        <taxon>Archosauria</taxon>
        <taxon>Dinosauria</taxon>
        <taxon>Saurischia</taxon>
        <taxon>Theropoda</taxon>
        <taxon>Coelurosauria</taxon>
        <taxon>Aves</taxon>
        <taxon>Neognathae</taxon>
        <taxon>Neoaves</taxon>
        <taxon>Telluraves</taxon>
        <taxon>Australaves</taxon>
        <taxon>Passeriformes</taxon>
        <taxon>Thamnophilidae</taxon>
        <taxon>Willisornis</taxon>
    </lineage>
</organism>
<feature type="region of interest" description="Disordered" evidence="8">
    <location>
        <begin position="1147"/>
        <end position="1288"/>
    </location>
</feature>
<feature type="compositionally biased region" description="Basic and acidic residues" evidence="8">
    <location>
        <begin position="1380"/>
        <end position="1407"/>
    </location>
</feature>
<feature type="coiled-coil region" evidence="7">
    <location>
        <begin position="2144"/>
        <end position="2171"/>
    </location>
</feature>
<feature type="compositionally biased region" description="Basic and acidic residues" evidence="8">
    <location>
        <begin position="1253"/>
        <end position="1281"/>
    </location>
</feature>
<dbReference type="Pfam" id="PF10584">
    <property type="entry name" value="Proteasome_A_N"/>
    <property type="match status" value="1"/>
</dbReference>
<feature type="domain" description="ARID" evidence="9">
    <location>
        <begin position="904"/>
        <end position="996"/>
    </location>
</feature>
<feature type="compositionally biased region" description="Basic and acidic residues" evidence="8">
    <location>
        <begin position="1502"/>
        <end position="1517"/>
    </location>
</feature>
<feature type="compositionally biased region" description="Acidic residues" evidence="8">
    <location>
        <begin position="896"/>
        <end position="905"/>
    </location>
</feature>
<dbReference type="Gene3D" id="3.30.420.40">
    <property type="match status" value="2"/>
</dbReference>
<gene>
    <name evidence="10" type="ORF">WISP_88039</name>
</gene>
<dbReference type="SMART" id="SM00333">
    <property type="entry name" value="TUDOR"/>
    <property type="match status" value="1"/>
</dbReference>
<dbReference type="InterPro" id="IPR047472">
    <property type="entry name" value="Tudor_ARID4A_rpt1"/>
</dbReference>
<dbReference type="InterPro" id="IPR016197">
    <property type="entry name" value="Chromo-like_dom_sf"/>
</dbReference>
<dbReference type="PROSITE" id="PS00388">
    <property type="entry name" value="PROTEASOME_ALPHA_1"/>
    <property type="match status" value="1"/>
</dbReference>
<dbReference type="InterPro" id="IPR001353">
    <property type="entry name" value="Proteasome_sua/b"/>
</dbReference>
<dbReference type="InterPro" id="IPR000426">
    <property type="entry name" value="Proteasome_asu_N"/>
</dbReference>
<name>A0ABQ9D893_9PASS</name>
<dbReference type="Gene3D" id="3.90.640.10">
    <property type="entry name" value="Actin, Chain A, domain 4"/>
    <property type="match status" value="1"/>
</dbReference>
<dbReference type="PANTHER" id="PTHR15721">
    <property type="entry name" value="KIAA0586 PROTEIN"/>
    <property type="match status" value="1"/>
</dbReference>
<dbReference type="InterPro" id="IPR029055">
    <property type="entry name" value="Ntn_hydrolases_N"/>
</dbReference>
<evidence type="ECO:0000313" key="11">
    <source>
        <dbReference type="Proteomes" id="UP001145742"/>
    </source>
</evidence>
<feature type="compositionally biased region" description="Basic and acidic residues" evidence="8">
    <location>
        <begin position="1056"/>
        <end position="1076"/>
    </location>
</feature>